<gene>
    <name evidence="2" type="ORF">HLPR_27000</name>
</gene>
<dbReference type="KEGG" id="hprf:HLPR_27000"/>
<organism evidence="2 3">
    <name type="scientific">Helicovermis profundi</name>
    <dbReference type="NCBI Taxonomy" id="3065157"/>
    <lineage>
        <taxon>Bacteria</taxon>
        <taxon>Bacillati</taxon>
        <taxon>Bacillota</taxon>
        <taxon>Clostridia</taxon>
        <taxon>Helicovermis</taxon>
    </lineage>
</organism>
<evidence type="ECO:0000313" key="2">
    <source>
        <dbReference type="EMBL" id="BEP30369.1"/>
    </source>
</evidence>
<sequence>MKKKVMALILVISSVFLIFGVYKGTIIYNSTENSKIENPSSLKKVDDKLNSVEENLLKKANTNTDANTTNTISEDNKERKEAKENVSKDLTANSKVDAEVTKDITPKEESDNVADKSNTTDEKSKNIVNDSKSEVSKEVLKENTEALVKTDDLSLDSLKENDEETIKISKEAIITKYEAMFIELQKQSSILLNDLIAAAKTEYMSYSEKDRSKLTTKVKLAGKYLALAKELEKRIDKIFYNVLDKMKEELINNNYNADIIKKYEDDYKSQKAAKSKELMSKAFN</sequence>
<accession>A0AAU9E6M6</accession>
<reference evidence="2 3" key="1">
    <citation type="submission" date="2023-08" db="EMBL/GenBank/DDBJ databases">
        <title>Helicovermis profunda gen. nov., sp. nov., a novel mesophilic, fermentative bacterium within the Bacillota from a deep-sea hydrothermal vent chimney.</title>
        <authorList>
            <person name="Miyazaki U."/>
            <person name="Mizutani D."/>
            <person name="Hashimoto Y."/>
            <person name="Tame A."/>
            <person name="Sawayama S."/>
            <person name="Miyazaki J."/>
            <person name="Takai K."/>
            <person name="Nakagawa S."/>
        </authorList>
    </citation>
    <scope>NUCLEOTIDE SEQUENCE [LARGE SCALE GENOMIC DNA]</scope>
    <source>
        <strain evidence="2 3">S502</strain>
    </source>
</reference>
<proteinExistence type="predicted"/>
<feature type="compositionally biased region" description="Basic and acidic residues" evidence="1">
    <location>
        <begin position="74"/>
        <end position="87"/>
    </location>
</feature>
<feature type="compositionally biased region" description="Basic and acidic residues" evidence="1">
    <location>
        <begin position="96"/>
        <end position="138"/>
    </location>
</feature>
<evidence type="ECO:0000256" key="1">
    <source>
        <dbReference type="SAM" id="MobiDB-lite"/>
    </source>
</evidence>
<feature type="compositionally biased region" description="Low complexity" evidence="1">
    <location>
        <begin position="60"/>
        <end position="71"/>
    </location>
</feature>
<keyword evidence="3" id="KW-1185">Reference proteome</keyword>
<dbReference type="AlphaFoldDB" id="A0AAU9E6M6"/>
<name>A0AAU9E6M6_9FIRM</name>
<dbReference type="RefSeq" id="WP_338535960.1">
    <property type="nucleotide sequence ID" value="NZ_AP028654.1"/>
</dbReference>
<dbReference type="Proteomes" id="UP001321786">
    <property type="component" value="Chromosome"/>
</dbReference>
<feature type="region of interest" description="Disordered" evidence="1">
    <location>
        <begin position="57"/>
        <end position="138"/>
    </location>
</feature>
<evidence type="ECO:0000313" key="3">
    <source>
        <dbReference type="Proteomes" id="UP001321786"/>
    </source>
</evidence>
<protein>
    <submittedName>
        <fullName evidence="2">Uncharacterized protein</fullName>
    </submittedName>
</protein>
<dbReference type="EMBL" id="AP028654">
    <property type="protein sequence ID" value="BEP30369.1"/>
    <property type="molecule type" value="Genomic_DNA"/>
</dbReference>